<proteinExistence type="predicted"/>
<dbReference type="AlphaFoldDB" id="A0A2D2C0F2"/>
<name>A0A2D2C0F2_9RHOB</name>
<evidence type="ECO:0000313" key="1">
    <source>
        <dbReference type="EMBL" id="ATQ55991.1"/>
    </source>
</evidence>
<gene>
    <name evidence="1" type="ORF">PYTT13_09340</name>
</gene>
<dbReference type="Proteomes" id="UP000229314">
    <property type="component" value="Chromosome"/>
</dbReference>
<dbReference type="EMBL" id="CP024422">
    <property type="protein sequence ID" value="ATQ55991.1"/>
    <property type="molecule type" value="Genomic_DNA"/>
</dbReference>
<organism evidence="1 2">
    <name type="scientific">Paracoccus yeei</name>
    <dbReference type="NCBI Taxonomy" id="147645"/>
    <lineage>
        <taxon>Bacteria</taxon>
        <taxon>Pseudomonadati</taxon>
        <taxon>Pseudomonadota</taxon>
        <taxon>Alphaproteobacteria</taxon>
        <taxon>Rhodobacterales</taxon>
        <taxon>Paracoccaceae</taxon>
        <taxon>Paracoccus</taxon>
    </lineage>
</organism>
<evidence type="ECO:0000313" key="2">
    <source>
        <dbReference type="Proteomes" id="UP000229314"/>
    </source>
</evidence>
<accession>A0A2D2C0F2</accession>
<reference evidence="1 2" key="1">
    <citation type="submission" date="2017-10" db="EMBL/GenBank/DDBJ databases">
        <title>Complete genome sequence of Paracoccus yeei TT13 isolated from human skin.</title>
        <authorList>
            <person name="Lee K."/>
            <person name="Lim J.Y."/>
            <person name="Hwang I."/>
        </authorList>
    </citation>
    <scope>NUCLEOTIDE SEQUENCE [LARGE SCALE GENOMIC DNA]</scope>
    <source>
        <strain evidence="1 2">TT13</strain>
    </source>
</reference>
<protein>
    <submittedName>
        <fullName evidence="1">Uncharacterized protein</fullName>
    </submittedName>
</protein>
<sequence>MKRQIPRESLSARVELGDGAAVPTTARGRWSCSRYMMAEAFAQIDKEESDPIISITTKAA</sequence>